<feature type="region of interest" description="Disordered" evidence="1">
    <location>
        <begin position="67"/>
        <end position="101"/>
    </location>
</feature>
<dbReference type="Gene3D" id="3.40.5.80">
    <property type="match status" value="1"/>
</dbReference>
<dbReference type="KEGG" id="vff:VITFI_CDS0106"/>
<dbReference type="OrthoDB" id="9182902at2"/>
<proteinExistence type="predicted"/>
<accession>A0A221KA99</accession>
<dbReference type="AlphaFoldDB" id="A0A221KA99"/>
<name>A0A221KA99_VITFI</name>
<dbReference type="KEGG" id="vff:VITFI_CDS1056"/>
<reference evidence="2 6" key="1">
    <citation type="submission" date="2017-07" db="EMBL/GenBank/DDBJ databases">
        <title>Complete Genome Sequence of the cosmetic ferment Vitreoscilla filiformis (ATCC15551).</title>
        <authorList>
            <person name="Contreras S."/>
            <person name="Sagory-Zalkind P."/>
            <person name="Blanquart H."/>
            <person name="Iltis A."/>
            <person name="Morand S.C."/>
        </authorList>
    </citation>
    <scope>NUCLEOTIDE SEQUENCE [LARGE SCALE GENOMIC DNA]</scope>
    <source>
        <strain evidence="2 6">ATCC 15551</strain>
    </source>
</reference>
<keyword evidence="6" id="KW-1185">Reference proteome</keyword>
<dbReference type="KEGG" id="vff:VITFI_CDS0662"/>
<dbReference type="KEGG" id="vff:VITFI_CDS1538"/>
<protein>
    <recommendedName>
        <fullName evidence="7">Mu-like prophage FluMu N-terminal domain-containing protein</fullName>
    </recommendedName>
</protein>
<dbReference type="EMBL" id="CP022423">
    <property type="protein sequence ID" value="ASM77316.1"/>
    <property type="molecule type" value="Genomic_DNA"/>
</dbReference>
<evidence type="ECO:0000313" key="6">
    <source>
        <dbReference type="Proteomes" id="UP000199729"/>
    </source>
</evidence>
<feature type="compositionally biased region" description="Low complexity" evidence="1">
    <location>
        <begin position="67"/>
        <end position="87"/>
    </location>
</feature>
<dbReference type="Proteomes" id="UP000199729">
    <property type="component" value="Chromosome"/>
</dbReference>
<evidence type="ECO:0008006" key="7">
    <source>
        <dbReference type="Google" id="ProtNLM"/>
    </source>
</evidence>
<evidence type="ECO:0000256" key="1">
    <source>
        <dbReference type="SAM" id="MobiDB-lite"/>
    </source>
</evidence>
<evidence type="ECO:0000313" key="5">
    <source>
        <dbReference type="EMBL" id="ASM77316.1"/>
    </source>
</evidence>
<dbReference type="RefSeq" id="WP_089415342.1">
    <property type="nucleotide sequence ID" value="NZ_CP022423.1"/>
</dbReference>
<gene>
    <name evidence="2" type="ORF">VITFI_CDS0106</name>
    <name evidence="3" type="ORF">VITFI_CDS0662</name>
    <name evidence="4" type="ORF">VITFI_CDS1056</name>
    <name evidence="5" type="ORF">VITFI_CDS1538</name>
</gene>
<organism evidence="2 6">
    <name type="scientific">Vitreoscilla filiformis</name>
    <dbReference type="NCBI Taxonomy" id="63"/>
    <lineage>
        <taxon>Bacteria</taxon>
        <taxon>Pseudomonadati</taxon>
        <taxon>Pseudomonadota</taxon>
        <taxon>Betaproteobacteria</taxon>
        <taxon>Neisseriales</taxon>
        <taxon>Neisseriaceae</taxon>
        <taxon>Vitreoscilla</taxon>
    </lineage>
</organism>
<dbReference type="EMBL" id="CP022423">
    <property type="protein sequence ID" value="ASM76441.1"/>
    <property type="molecule type" value="Genomic_DNA"/>
</dbReference>
<evidence type="ECO:0000313" key="2">
    <source>
        <dbReference type="EMBL" id="ASM75885.1"/>
    </source>
</evidence>
<dbReference type="EMBL" id="CP022423">
    <property type="protein sequence ID" value="ASM76834.1"/>
    <property type="molecule type" value="Genomic_DNA"/>
</dbReference>
<evidence type="ECO:0000313" key="4">
    <source>
        <dbReference type="EMBL" id="ASM76834.1"/>
    </source>
</evidence>
<evidence type="ECO:0000313" key="3">
    <source>
        <dbReference type="EMBL" id="ASM76441.1"/>
    </source>
</evidence>
<dbReference type="SUPFAM" id="SSF160059">
    <property type="entry name" value="PriA/YqbF domain"/>
    <property type="match status" value="1"/>
</dbReference>
<sequence length="101" mass="10152">MGIKQVQALAIAATSEKGFRRAGRFWGPGTQKVPVGEFTEAQLAALRDEAGKGLVVVDTTMEIEVPDAAKAPAESPAAASAAGAAPPAEDPAPAKPAKGSK</sequence>
<dbReference type="EMBL" id="CP022423">
    <property type="protein sequence ID" value="ASM75885.1"/>
    <property type="molecule type" value="Genomic_DNA"/>
</dbReference>